<evidence type="ECO:0000313" key="2">
    <source>
        <dbReference type="EMBL" id="RKE55899.1"/>
    </source>
</evidence>
<evidence type="ECO:0000256" key="1">
    <source>
        <dbReference type="SAM" id="MobiDB-lite"/>
    </source>
</evidence>
<sequence length="74" mass="7948">MSWFNFTGSDPSQPSHYTLAGETPPSCPTPTEQMCALQATNSAGSPVITDALKNEIINSLQNQVNGPNVRLKSR</sequence>
<dbReference type="AlphaFoldDB" id="A0A420BGT2"/>
<comment type="caution">
    <text evidence="2">The sequence shown here is derived from an EMBL/GenBank/DDBJ whole genome shotgun (WGS) entry which is preliminary data.</text>
</comment>
<dbReference type="OrthoDB" id="711185at2"/>
<dbReference type="Proteomes" id="UP000286246">
    <property type="component" value="Unassembled WGS sequence"/>
</dbReference>
<reference evidence="2 3" key="1">
    <citation type="submission" date="2018-09" db="EMBL/GenBank/DDBJ databases">
        <title>Genomic Encyclopedia of Type Strains, Phase III (KMG-III): the genomes of soil and plant-associated and newly described type strains.</title>
        <authorList>
            <person name="Whitman W."/>
        </authorList>
    </citation>
    <scope>NUCLEOTIDE SEQUENCE [LARGE SCALE GENOMIC DNA]</scope>
    <source>
        <strain evidence="2 3">CECT 7938</strain>
    </source>
</reference>
<dbReference type="RefSeq" id="WP_120257631.1">
    <property type="nucleotide sequence ID" value="NZ_RAPY01000001.1"/>
</dbReference>
<protein>
    <submittedName>
        <fullName evidence="2">Uncharacterized protein</fullName>
    </submittedName>
</protein>
<proteinExistence type="predicted"/>
<name>A0A420BGT2_SPHD1</name>
<dbReference type="EMBL" id="RAPY01000001">
    <property type="protein sequence ID" value="RKE55899.1"/>
    <property type="molecule type" value="Genomic_DNA"/>
</dbReference>
<organism evidence="2 3">
    <name type="scientific">Sphingobacterium detergens</name>
    <dbReference type="NCBI Taxonomy" id="1145106"/>
    <lineage>
        <taxon>Bacteria</taxon>
        <taxon>Pseudomonadati</taxon>
        <taxon>Bacteroidota</taxon>
        <taxon>Sphingobacteriia</taxon>
        <taxon>Sphingobacteriales</taxon>
        <taxon>Sphingobacteriaceae</taxon>
        <taxon>Sphingobacterium</taxon>
    </lineage>
</organism>
<keyword evidence="3" id="KW-1185">Reference proteome</keyword>
<feature type="region of interest" description="Disordered" evidence="1">
    <location>
        <begin position="1"/>
        <end position="31"/>
    </location>
</feature>
<feature type="compositionally biased region" description="Polar residues" evidence="1">
    <location>
        <begin position="1"/>
        <end position="16"/>
    </location>
</feature>
<accession>A0A420BGT2</accession>
<evidence type="ECO:0000313" key="3">
    <source>
        <dbReference type="Proteomes" id="UP000286246"/>
    </source>
</evidence>
<gene>
    <name evidence="2" type="ORF">DFQ12_0739</name>
</gene>